<evidence type="ECO:0000313" key="2">
    <source>
        <dbReference type="Proteomes" id="UP000001471"/>
    </source>
</evidence>
<name>B2W7W3_PYRTR</name>
<accession>B2W7W3</accession>
<sequence>MNSDLLITKTTAYVNPKVTTEIVLKLKDEKPAKKEAGAFYGRERQVGIVYDLEHLDEHEYRKYSA</sequence>
<dbReference type="Proteomes" id="UP000001471">
    <property type="component" value="Unassembled WGS sequence"/>
</dbReference>
<dbReference type="AlphaFoldDB" id="B2W7W3"/>
<dbReference type="InParanoid" id="B2W7W3"/>
<protein>
    <submittedName>
        <fullName evidence="1">Uncharacterized protein</fullName>
    </submittedName>
</protein>
<evidence type="ECO:0000313" key="1">
    <source>
        <dbReference type="EMBL" id="EDU48821.1"/>
    </source>
</evidence>
<proteinExistence type="predicted"/>
<dbReference type="EMBL" id="DS231619">
    <property type="protein sequence ID" value="EDU48821.1"/>
    <property type="molecule type" value="Genomic_DNA"/>
</dbReference>
<dbReference type="HOGENOM" id="CLU_2850782_0_0_1"/>
<reference evidence="2" key="1">
    <citation type="journal article" date="2013" name="G3 (Bethesda)">
        <title>Comparative genomics of a plant-pathogenic fungus, Pyrenophora tritici-repentis, reveals transduplication and the impact of repeat elements on pathogenicity and population divergence.</title>
        <authorList>
            <person name="Manning V.A."/>
            <person name="Pandelova I."/>
            <person name="Dhillon B."/>
            <person name="Wilhelm L.J."/>
            <person name="Goodwin S.B."/>
            <person name="Berlin A.M."/>
            <person name="Figueroa M."/>
            <person name="Freitag M."/>
            <person name="Hane J.K."/>
            <person name="Henrissat B."/>
            <person name="Holman W.H."/>
            <person name="Kodira C.D."/>
            <person name="Martin J."/>
            <person name="Oliver R.P."/>
            <person name="Robbertse B."/>
            <person name="Schackwitz W."/>
            <person name="Schwartz D.C."/>
            <person name="Spatafora J.W."/>
            <person name="Turgeon B.G."/>
            <person name="Yandava C."/>
            <person name="Young S."/>
            <person name="Zhou S."/>
            <person name="Zeng Q."/>
            <person name="Grigoriev I.V."/>
            <person name="Ma L.-J."/>
            <person name="Ciuffetti L.M."/>
        </authorList>
    </citation>
    <scope>NUCLEOTIDE SEQUENCE [LARGE SCALE GENOMIC DNA]</scope>
    <source>
        <strain evidence="2">Pt-1C-BFP</strain>
    </source>
</reference>
<organism evidence="1 2">
    <name type="scientific">Pyrenophora tritici-repentis (strain Pt-1C-BFP)</name>
    <name type="common">Wheat tan spot fungus</name>
    <name type="synonym">Drechslera tritici-repentis</name>
    <dbReference type="NCBI Taxonomy" id="426418"/>
    <lineage>
        <taxon>Eukaryota</taxon>
        <taxon>Fungi</taxon>
        <taxon>Dikarya</taxon>
        <taxon>Ascomycota</taxon>
        <taxon>Pezizomycotina</taxon>
        <taxon>Dothideomycetes</taxon>
        <taxon>Pleosporomycetidae</taxon>
        <taxon>Pleosporales</taxon>
        <taxon>Pleosporineae</taxon>
        <taxon>Pleosporaceae</taxon>
        <taxon>Pyrenophora</taxon>
    </lineage>
</organism>
<gene>
    <name evidence="1" type="ORF">PTRG_05901</name>
</gene>